<dbReference type="InterPro" id="IPR017896">
    <property type="entry name" value="4Fe4S_Fe-S-bd"/>
</dbReference>
<evidence type="ECO:0000256" key="7">
    <source>
        <dbReference type="ARBA" id="ARBA00023004"/>
    </source>
</evidence>
<evidence type="ECO:0000256" key="4">
    <source>
        <dbReference type="ARBA" id="ARBA00022691"/>
    </source>
</evidence>
<dbReference type="PROSITE" id="PS51379">
    <property type="entry name" value="4FE4S_FER_2"/>
    <property type="match status" value="2"/>
</dbReference>
<dbReference type="RefSeq" id="WP_032550366.1">
    <property type="nucleotide sequence ID" value="NZ_JFFR01000009.1"/>
</dbReference>
<dbReference type="Gene3D" id="3.20.20.70">
    <property type="entry name" value="Aldolase class I"/>
    <property type="match status" value="1"/>
</dbReference>
<dbReference type="SFLD" id="SFLDG01066">
    <property type="entry name" value="organic_radical-activating_enz"/>
    <property type="match status" value="1"/>
</dbReference>
<dbReference type="STRING" id="212667.VFDL14_14675"/>
<dbReference type="EMBL" id="JFFR01000009">
    <property type="protein sequence ID" value="KDN29417.1"/>
    <property type="molecule type" value="Genomic_DNA"/>
</dbReference>
<evidence type="ECO:0000256" key="6">
    <source>
        <dbReference type="ARBA" id="ARBA00023002"/>
    </source>
</evidence>
<feature type="domain" description="Radical SAM core" evidence="10">
    <location>
        <begin position="25"/>
        <end position="290"/>
    </location>
</feature>
<dbReference type="GO" id="GO:0046872">
    <property type="term" value="F:metal ion binding"/>
    <property type="evidence" value="ECO:0007669"/>
    <property type="project" value="UniProtKB-KW"/>
</dbReference>
<dbReference type="GO" id="GO:0016491">
    <property type="term" value="F:oxidoreductase activity"/>
    <property type="evidence" value="ECO:0007669"/>
    <property type="project" value="UniProtKB-KW"/>
</dbReference>
<evidence type="ECO:0000256" key="2">
    <source>
        <dbReference type="ARBA" id="ARBA00009777"/>
    </source>
</evidence>
<feature type="domain" description="4Fe-4S ferredoxin-type" evidence="9">
    <location>
        <begin position="77"/>
        <end position="107"/>
    </location>
</feature>
<organism evidence="11 12">
    <name type="scientific">Vibrio fortis</name>
    <dbReference type="NCBI Taxonomy" id="212667"/>
    <lineage>
        <taxon>Bacteria</taxon>
        <taxon>Pseudomonadati</taxon>
        <taxon>Pseudomonadota</taxon>
        <taxon>Gammaproteobacteria</taxon>
        <taxon>Vibrionales</taxon>
        <taxon>Vibrionaceae</taxon>
        <taxon>Vibrio</taxon>
    </lineage>
</organism>
<keyword evidence="4" id="KW-0949">S-adenosyl-L-methionine</keyword>
<evidence type="ECO:0000313" key="12">
    <source>
        <dbReference type="Proteomes" id="UP000027219"/>
    </source>
</evidence>
<dbReference type="OrthoDB" id="9782387at2"/>
<dbReference type="SFLD" id="SFLDG01118">
    <property type="entry name" value="activating_enzymes__group_2"/>
    <property type="match status" value="1"/>
</dbReference>
<dbReference type="Proteomes" id="UP000027219">
    <property type="component" value="Unassembled WGS sequence"/>
</dbReference>
<dbReference type="SFLD" id="SFLDF00392">
    <property type="entry name" value="YjjI_activase"/>
    <property type="match status" value="1"/>
</dbReference>
<evidence type="ECO:0000259" key="9">
    <source>
        <dbReference type="PROSITE" id="PS51379"/>
    </source>
</evidence>
<evidence type="ECO:0000313" key="11">
    <source>
        <dbReference type="EMBL" id="KDN29417.1"/>
    </source>
</evidence>
<comment type="similarity">
    <text evidence="2">Belongs to the organic radical-activating enzymes family.</text>
</comment>
<keyword evidence="3" id="KW-0004">4Fe-4S</keyword>
<comment type="cofactor">
    <cofactor evidence="1">
        <name>[4Fe-4S] cluster</name>
        <dbReference type="ChEBI" id="CHEBI:49883"/>
    </cofactor>
</comment>
<dbReference type="InterPro" id="IPR007197">
    <property type="entry name" value="rSAM"/>
</dbReference>
<keyword evidence="5" id="KW-0479">Metal-binding</keyword>
<dbReference type="InterPro" id="IPR012839">
    <property type="entry name" value="Organic_radical_activase"/>
</dbReference>
<evidence type="ECO:0000256" key="8">
    <source>
        <dbReference type="ARBA" id="ARBA00023014"/>
    </source>
</evidence>
<feature type="domain" description="4Fe-4S ferredoxin-type" evidence="9">
    <location>
        <begin position="48"/>
        <end position="75"/>
    </location>
</feature>
<evidence type="ECO:0000259" key="10">
    <source>
        <dbReference type="PROSITE" id="PS51918"/>
    </source>
</evidence>
<evidence type="ECO:0000256" key="3">
    <source>
        <dbReference type="ARBA" id="ARBA00022485"/>
    </source>
</evidence>
<dbReference type="InterPro" id="IPR013785">
    <property type="entry name" value="Aldolase_TIM"/>
</dbReference>
<dbReference type="SUPFAM" id="SSF54862">
    <property type="entry name" value="4Fe-4S ferredoxins"/>
    <property type="match status" value="1"/>
</dbReference>
<dbReference type="AlphaFoldDB" id="A0A066UU26"/>
<dbReference type="SFLD" id="SFLDS00029">
    <property type="entry name" value="Radical_SAM"/>
    <property type="match status" value="1"/>
</dbReference>
<name>A0A066UU26_9VIBR</name>
<dbReference type="GO" id="GO:0016829">
    <property type="term" value="F:lyase activity"/>
    <property type="evidence" value="ECO:0007669"/>
    <property type="project" value="UniProtKB-KW"/>
</dbReference>
<gene>
    <name evidence="11" type="ORF">VFDL14_14675</name>
</gene>
<evidence type="ECO:0000256" key="5">
    <source>
        <dbReference type="ARBA" id="ARBA00022723"/>
    </source>
</evidence>
<keyword evidence="11" id="KW-0670">Pyruvate</keyword>
<dbReference type="PANTHER" id="PTHR30352:SF13">
    <property type="entry name" value="GLYCYL-RADICAL ENZYME ACTIVATING ENZYME YJJW-RELATED"/>
    <property type="match status" value="1"/>
</dbReference>
<keyword evidence="6" id="KW-0560">Oxidoreductase</keyword>
<accession>A0A066UU26</accession>
<dbReference type="InterPro" id="IPR017900">
    <property type="entry name" value="4Fe4S_Fe_S_CS"/>
</dbReference>
<dbReference type="NCBIfam" id="TIGR04041">
    <property type="entry name" value="activase_YjjW"/>
    <property type="match status" value="1"/>
</dbReference>
<dbReference type="InterPro" id="IPR001989">
    <property type="entry name" value="Radical_activat_CS"/>
</dbReference>
<dbReference type="GO" id="GO:0051539">
    <property type="term" value="F:4 iron, 4 sulfur cluster binding"/>
    <property type="evidence" value="ECO:0007669"/>
    <property type="project" value="UniProtKB-KW"/>
</dbReference>
<dbReference type="PANTHER" id="PTHR30352">
    <property type="entry name" value="PYRUVATE FORMATE-LYASE-ACTIVATING ENZYME"/>
    <property type="match status" value="1"/>
</dbReference>
<evidence type="ECO:0000256" key="1">
    <source>
        <dbReference type="ARBA" id="ARBA00001966"/>
    </source>
</evidence>
<proteinExistence type="inferred from homology"/>
<protein>
    <submittedName>
        <fullName evidence="11">Pyruvate formate lyase activating enzyme</fullName>
    </submittedName>
</protein>
<dbReference type="InterPro" id="IPR023912">
    <property type="entry name" value="YjjW_bact"/>
</dbReference>
<dbReference type="PIRSF" id="PIRSF000371">
    <property type="entry name" value="PFL_act_enz"/>
    <property type="match status" value="1"/>
</dbReference>
<reference evidence="11 12" key="1">
    <citation type="submission" date="2014-02" db="EMBL/GenBank/DDBJ databases">
        <title>Vibrio fortis Dalian14 Genome Sequencing.</title>
        <authorList>
            <person name="Wang Y."/>
            <person name="Song L."/>
            <person name="Liu G."/>
            <person name="Ding J."/>
        </authorList>
    </citation>
    <scope>NUCLEOTIDE SEQUENCE [LARGE SCALE GENOMIC DNA]</scope>
    <source>
        <strain evidence="11 12">Dalian14</strain>
    </source>
</reference>
<dbReference type="InterPro" id="IPR034457">
    <property type="entry name" value="Organic_radical-activating"/>
</dbReference>
<dbReference type="PROSITE" id="PS01087">
    <property type="entry name" value="RADICAL_ACTIVATING"/>
    <property type="match status" value="1"/>
</dbReference>
<dbReference type="PROSITE" id="PS00198">
    <property type="entry name" value="4FE4S_FER_1"/>
    <property type="match status" value="1"/>
</dbReference>
<dbReference type="InterPro" id="IPR040074">
    <property type="entry name" value="BssD/PflA/YjjW"/>
</dbReference>
<keyword evidence="11" id="KW-0456">Lyase</keyword>
<sequence length="298" mass="33542">MARVTKNIKAEKQAKVSRVLTFSCVDGPGNRLVLFLQGCNFDCITCHNPHTINHCNHCGDCVPECPSEALTQNSESGTVTWYPEKCTHCDKCIDVCSHKSSPKISLMTVSDVLEIARENQFFLSGVTISGGEATMQLPFIIELFKAIKTDPQLSHLTCFIDSNGSLSSEGWSRVLPYLDGAMIDLKSWQNETHQWLVGRENHRVLSSINFLAEHQKLHEVRLLHIPGKSDLDTEVEQVGRYLSSLPETVAIRLNAFQHHGVIGEALNWSKCTKQQMNEFHDQLFAYVQRPMLTPQVYT</sequence>
<keyword evidence="7" id="KW-0408">Iron</keyword>
<comment type="caution">
    <text evidence="11">The sequence shown here is derived from an EMBL/GenBank/DDBJ whole genome shotgun (WGS) entry which is preliminary data.</text>
</comment>
<dbReference type="Gene3D" id="3.30.70.20">
    <property type="match status" value="1"/>
</dbReference>
<dbReference type="Pfam" id="PF04055">
    <property type="entry name" value="Radical_SAM"/>
    <property type="match status" value="1"/>
</dbReference>
<keyword evidence="12" id="KW-1185">Reference proteome</keyword>
<dbReference type="PROSITE" id="PS51918">
    <property type="entry name" value="RADICAL_SAM"/>
    <property type="match status" value="1"/>
</dbReference>
<keyword evidence="8" id="KW-0411">Iron-sulfur</keyword>
<dbReference type="CDD" id="cd01335">
    <property type="entry name" value="Radical_SAM"/>
    <property type="match status" value="1"/>
</dbReference>